<sequence>CPSLTDSGLSKVDAISPPVTRASRSMPSKSACSIEDASISKEFFRELIPCAIIFCTFSLIFCFSAASISATLDIESTQTRAPYVCNQNFGILNSLRLPNANFLVKYEPFIQKGVLKRSSRLFEMPSSSSSLSGSYTASPELPLIRCKRCNEVVVELVSKQQETMWRKFYRCIAKKTDGSQCDFFHWQASYAVLLIRDGFVSDDRCLELLMIALNDHGKAIESLTISIKDMRKKLSNLELGMEELDNVKKSMKAAMVEIEENKKSTAAALKLMENELQKLKGSTKVKPRNMALYFLLFGVDWVVCDGTDELGGGSIRPIYAEHS</sequence>
<keyword evidence="1" id="KW-0479">Metal-binding</keyword>
<evidence type="ECO:0000256" key="1">
    <source>
        <dbReference type="ARBA" id="ARBA00022723"/>
    </source>
</evidence>
<dbReference type="EMBL" id="CP144749">
    <property type="protein sequence ID" value="WVZ73162.1"/>
    <property type="molecule type" value="Genomic_DNA"/>
</dbReference>
<name>A0AAQ3TJ66_PASNO</name>
<keyword evidence="3" id="KW-0862">Zinc</keyword>
<organism evidence="7 8">
    <name type="scientific">Paspalum notatum var. saurae</name>
    <dbReference type="NCBI Taxonomy" id="547442"/>
    <lineage>
        <taxon>Eukaryota</taxon>
        <taxon>Viridiplantae</taxon>
        <taxon>Streptophyta</taxon>
        <taxon>Embryophyta</taxon>
        <taxon>Tracheophyta</taxon>
        <taxon>Spermatophyta</taxon>
        <taxon>Magnoliopsida</taxon>
        <taxon>Liliopsida</taxon>
        <taxon>Poales</taxon>
        <taxon>Poaceae</taxon>
        <taxon>PACMAD clade</taxon>
        <taxon>Panicoideae</taxon>
        <taxon>Andropogonodae</taxon>
        <taxon>Paspaleae</taxon>
        <taxon>Paspalinae</taxon>
        <taxon>Paspalum</taxon>
    </lineage>
</organism>
<dbReference type="InterPro" id="IPR010666">
    <property type="entry name" value="Znf_GRF"/>
</dbReference>
<evidence type="ECO:0000313" key="8">
    <source>
        <dbReference type="Proteomes" id="UP001341281"/>
    </source>
</evidence>
<evidence type="ECO:0000259" key="6">
    <source>
        <dbReference type="PROSITE" id="PS51999"/>
    </source>
</evidence>
<dbReference type="PANTHER" id="PTHR48130:SF11">
    <property type="entry name" value="OS12G0467600 PROTEIN"/>
    <property type="match status" value="1"/>
</dbReference>
<evidence type="ECO:0000313" key="7">
    <source>
        <dbReference type="EMBL" id="WVZ73162.1"/>
    </source>
</evidence>
<dbReference type="PANTHER" id="PTHR48130">
    <property type="entry name" value="OS12G0467600 PROTEIN"/>
    <property type="match status" value="1"/>
</dbReference>
<evidence type="ECO:0000256" key="2">
    <source>
        <dbReference type="ARBA" id="ARBA00022771"/>
    </source>
</evidence>
<dbReference type="Proteomes" id="UP001341281">
    <property type="component" value="Chromosome 05"/>
</dbReference>
<dbReference type="PROSITE" id="PS51999">
    <property type="entry name" value="ZF_GRF"/>
    <property type="match status" value="1"/>
</dbReference>
<evidence type="ECO:0000256" key="3">
    <source>
        <dbReference type="ARBA" id="ARBA00022833"/>
    </source>
</evidence>
<dbReference type="AlphaFoldDB" id="A0AAQ3TJ66"/>
<keyword evidence="2 4" id="KW-0863">Zinc-finger</keyword>
<reference evidence="7 8" key="1">
    <citation type="submission" date="2024-02" db="EMBL/GenBank/DDBJ databases">
        <title>High-quality chromosome-scale genome assembly of Pensacola bahiagrass (Paspalum notatum Flugge var. saurae).</title>
        <authorList>
            <person name="Vega J.M."/>
            <person name="Podio M."/>
            <person name="Orjuela J."/>
            <person name="Siena L.A."/>
            <person name="Pessino S.C."/>
            <person name="Combes M.C."/>
            <person name="Mariac C."/>
            <person name="Albertini E."/>
            <person name="Pupilli F."/>
            <person name="Ortiz J.P.A."/>
            <person name="Leblanc O."/>
        </authorList>
    </citation>
    <scope>NUCLEOTIDE SEQUENCE [LARGE SCALE GENOMIC DNA]</scope>
    <source>
        <strain evidence="7">R1</strain>
        <tissue evidence="7">Leaf</tissue>
    </source>
</reference>
<accession>A0AAQ3TJ66</accession>
<feature type="coiled-coil region" evidence="5">
    <location>
        <begin position="227"/>
        <end position="282"/>
    </location>
</feature>
<dbReference type="GO" id="GO:0008270">
    <property type="term" value="F:zinc ion binding"/>
    <property type="evidence" value="ECO:0007669"/>
    <property type="project" value="UniProtKB-KW"/>
</dbReference>
<evidence type="ECO:0000256" key="5">
    <source>
        <dbReference type="SAM" id="Coils"/>
    </source>
</evidence>
<keyword evidence="5" id="KW-0175">Coiled coil</keyword>
<proteinExistence type="predicted"/>
<gene>
    <name evidence="7" type="ORF">U9M48_021506</name>
</gene>
<keyword evidence="8" id="KW-1185">Reference proteome</keyword>
<protein>
    <recommendedName>
        <fullName evidence="6">GRF-type domain-containing protein</fullName>
    </recommendedName>
</protein>
<evidence type="ECO:0000256" key="4">
    <source>
        <dbReference type="PROSITE-ProRule" id="PRU01343"/>
    </source>
</evidence>
<feature type="non-terminal residue" evidence="7">
    <location>
        <position position="323"/>
    </location>
</feature>
<feature type="domain" description="GRF-type" evidence="6">
    <location>
        <begin position="146"/>
        <end position="190"/>
    </location>
</feature>